<feature type="signal peptide" evidence="2">
    <location>
        <begin position="1"/>
        <end position="20"/>
    </location>
</feature>
<dbReference type="EMBL" id="CP011125">
    <property type="protein sequence ID" value="AKF04214.1"/>
    <property type="molecule type" value="Genomic_DNA"/>
</dbReference>
<feature type="chain" id="PRO_5002509780" description="Lipoprotein" evidence="2">
    <location>
        <begin position="21"/>
        <end position="215"/>
    </location>
</feature>
<evidence type="ECO:0000256" key="2">
    <source>
        <dbReference type="SAM" id="SignalP"/>
    </source>
</evidence>
<evidence type="ECO:0000256" key="1">
    <source>
        <dbReference type="SAM" id="MobiDB-lite"/>
    </source>
</evidence>
<feature type="region of interest" description="Disordered" evidence="1">
    <location>
        <begin position="21"/>
        <end position="40"/>
    </location>
</feature>
<evidence type="ECO:0000313" key="4">
    <source>
        <dbReference type="Proteomes" id="UP000034883"/>
    </source>
</evidence>
<feature type="region of interest" description="Disordered" evidence="1">
    <location>
        <begin position="175"/>
        <end position="215"/>
    </location>
</feature>
<accession>A0A0F6SDX7</accession>
<dbReference type="KEGG" id="samy:DB32_001363"/>
<protein>
    <recommendedName>
        <fullName evidence="5">Lipoprotein</fullName>
    </recommendedName>
</protein>
<evidence type="ECO:0000313" key="3">
    <source>
        <dbReference type="EMBL" id="AKF04214.1"/>
    </source>
</evidence>
<dbReference type="AlphaFoldDB" id="A0A0F6SDX7"/>
<name>A0A0F6SDX7_9BACT</name>
<organism evidence="3 4">
    <name type="scientific">Sandaracinus amylolyticus</name>
    <dbReference type="NCBI Taxonomy" id="927083"/>
    <lineage>
        <taxon>Bacteria</taxon>
        <taxon>Pseudomonadati</taxon>
        <taxon>Myxococcota</taxon>
        <taxon>Polyangia</taxon>
        <taxon>Polyangiales</taxon>
        <taxon>Sandaracinaceae</taxon>
        <taxon>Sandaracinus</taxon>
    </lineage>
</organism>
<dbReference type="Proteomes" id="UP000034883">
    <property type="component" value="Chromosome"/>
</dbReference>
<dbReference type="PROSITE" id="PS51257">
    <property type="entry name" value="PROKAR_LIPOPROTEIN"/>
    <property type="match status" value="1"/>
</dbReference>
<proteinExistence type="predicted"/>
<dbReference type="RefSeq" id="WP_053231579.1">
    <property type="nucleotide sequence ID" value="NZ_CP011125.1"/>
</dbReference>
<reference evidence="3 4" key="1">
    <citation type="submission" date="2015-03" db="EMBL/GenBank/DDBJ databases">
        <title>Genome assembly of Sandaracinus amylolyticus DSM 53668.</title>
        <authorList>
            <person name="Sharma G."/>
            <person name="Subramanian S."/>
        </authorList>
    </citation>
    <scope>NUCLEOTIDE SEQUENCE [LARGE SCALE GENOMIC DNA]</scope>
    <source>
        <strain evidence="3 4">DSM 53668</strain>
    </source>
</reference>
<keyword evidence="2" id="KW-0732">Signal</keyword>
<sequence>MRTVSIGLACMLAACGGADAAPDEGAAKPSSGAEAPSARTEIRRELAPARVASPGDLDVEVQGETPAGALLPENARDYAVQVLIRNRRDEPLEMGDTFGTVAVYRGPDLVEGCGGSRTQLEVPPVLGPRASVRASLALPCALPEAGEYDVVVLVAPNADDDVIAPDETRRSVAMRLTVDEPTRDLVPPAEVHPPAPSATLPVPRPLDVRPATPAP</sequence>
<gene>
    <name evidence="3" type="ORF">DB32_001363</name>
</gene>
<evidence type="ECO:0008006" key="5">
    <source>
        <dbReference type="Google" id="ProtNLM"/>
    </source>
</evidence>
<keyword evidence="4" id="KW-1185">Reference proteome</keyword>